<reference evidence="3 4" key="1">
    <citation type="submission" date="2016-10" db="EMBL/GenBank/DDBJ databases">
        <authorList>
            <person name="de Groot N.N."/>
        </authorList>
    </citation>
    <scope>NUCLEOTIDE SEQUENCE [LARGE SCALE GENOMIC DNA]</scope>
    <source>
        <strain evidence="3 4">CGMCC 1.10449</strain>
    </source>
</reference>
<dbReference type="EMBL" id="FNKD01000003">
    <property type="protein sequence ID" value="SDQ90984.1"/>
    <property type="molecule type" value="Genomic_DNA"/>
</dbReference>
<dbReference type="SUPFAM" id="SSF51735">
    <property type="entry name" value="NAD(P)-binding Rossmann-fold domains"/>
    <property type="match status" value="1"/>
</dbReference>
<dbReference type="Pfam" id="PF13561">
    <property type="entry name" value="adh_short_C2"/>
    <property type="match status" value="1"/>
</dbReference>
<evidence type="ECO:0000256" key="2">
    <source>
        <dbReference type="ARBA" id="ARBA00023002"/>
    </source>
</evidence>
<keyword evidence="4" id="KW-1185">Reference proteome</keyword>
<dbReference type="PRINTS" id="PR00081">
    <property type="entry name" value="GDHRDH"/>
</dbReference>
<sequence length="247" mass="26704">MRLANKTAIVTGGGGDIGRSTALRFAEEGAQVMVSDISEENGRKTAELIKDRGGTAEFLLTDMTNPEDVERVVQRTIKKFGRLNILFNNAGVNSDEKKIPDVSLEEWKRVMDINISSVFLGMKYALPHMEAGSSIVNTASIAGIKGQKLVAAYSASKSSVLTLTKTASTEFGRKNIRVNAVAPGIIDTKMVEDWKKTEKWPVLSTANVLRRIGKPEEVANAVLFLASDEASFITGETLVIDGGTLNL</sequence>
<dbReference type="Proteomes" id="UP000199444">
    <property type="component" value="Unassembled WGS sequence"/>
</dbReference>
<keyword evidence="2" id="KW-0560">Oxidoreductase</keyword>
<dbReference type="GO" id="GO:0008206">
    <property type="term" value="P:bile acid metabolic process"/>
    <property type="evidence" value="ECO:0007669"/>
    <property type="project" value="UniProtKB-ARBA"/>
</dbReference>
<dbReference type="AlphaFoldDB" id="A0A1H1EQZ6"/>
<accession>A0A1H1EQZ6</accession>
<dbReference type="RefSeq" id="WP_092493760.1">
    <property type="nucleotide sequence ID" value="NZ_FNKD01000003.1"/>
</dbReference>
<dbReference type="PRINTS" id="PR00080">
    <property type="entry name" value="SDRFAMILY"/>
</dbReference>
<dbReference type="Gene3D" id="3.40.50.720">
    <property type="entry name" value="NAD(P)-binding Rossmann-like Domain"/>
    <property type="match status" value="1"/>
</dbReference>
<dbReference type="FunFam" id="3.40.50.720:FF:000084">
    <property type="entry name" value="Short-chain dehydrogenase reductase"/>
    <property type="match status" value="1"/>
</dbReference>
<evidence type="ECO:0000313" key="4">
    <source>
        <dbReference type="Proteomes" id="UP000199444"/>
    </source>
</evidence>
<protein>
    <submittedName>
        <fullName evidence="3">NAD(P)-dependent dehydrogenase, short-chain alcohol dehydrogenase family</fullName>
    </submittedName>
</protein>
<organism evidence="3 4">
    <name type="scientific">Virgibacillus salinus</name>
    <dbReference type="NCBI Taxonomy" id="553311"/>
    <lineage>
        <taxon>Bacteria</taxon>
        <taxon>Bacillati</taxon>
        <taxon>Bacillota</taxon>
        <taxon>Bacilli</taxon>
        <taxon>Bacillales</taxon>
        <taxon>Bacillaceae</taxon>
        <taxon>Virgibacillus</taxon>
    </lineage>
</organism>
<comment type="similarity">
    <text evidence="1">Belongs to the short-chain dehydrogenases/reductases (SDR) family.</text>
</comment>
<dbReference type="NCBIfam" id="NF005559">
    <property type="entry name" value="PRK07231.1"/>
    <property type="match status" value="1"/>
</dbReference>
<dbReference type="InterPro" id="IPR020904">
    <property type="entry name" value="Sc_DH/Rdtase_CS"/>
</dbReference>
<dbReference type="PANTHER" id="PTHR24321:SF8">
    <property type="entry name" value="ESTRADIOL 17-BETA-DEHYDROGENASE 8-RELATED"/>
    <property type="match status" value="1"/>
</dbReference>
<evidence type="ECO:0000313" key="3">
    <source>
        <dbReference type="EMBL" id="SDQ90984.1"/>
    </source>
</evidence>
<dbReference type="InterPro" id="IPR002347">
    <property type="entry name" value="SDR_fam"/>
</dbReference>
<dbReference type="NCBIfam" id="NF009466">
    <property type="entry name" value="PRK12826.1-2"/>
    <property type="match status" value="1"/>
</dbReference>
<dbReference type="PANTHER" id="PTHR24321">
    <property type="entry name" value="DEHYDROGENASES, SHORT CHAIN"/>
    <property type="match status" value="1"/>
</dbReference>
<proteinExistence type="inferred from homology"/>
<dbReference type="PROSITE" id="PS00061">
    <property type="entry name" value="ADH_SHORT"/>
    <property type="match status" value="1"/>
</dbReference>
<gene>
    <name evidence="3" type="ORF">SAMN05216231_2999</name>
</gene>
<dbReference type="CDD" id="cd05233">
    <property type="entry name" value="SDR_c"/>
    <property type="match status" value="1"/>
</dbReference>
<evidence type="ECO:0000256" key="1">
    <source>
        <dbReference type="ARBA" id="ARBA00006484"/>
    </source>
</evidence>
<dbReference type="STRING" id="553311.SAMN05216231_2999"/>
<dbReference type="GO" id="GO:0016491">
    <property type="term" value="F:oxidoreductase activity"/>
    <property type="evidence" value="ECO:0007669"/>
    <property type="project" value="UniProtKB-KW"/>
</dbReference>
<name>A0A1H1EQZ6_9BACI</name>
<dbReference type="InterPro" id="IPR036291">
    <property type="entry name" value="NAD(P)-bd_dom_sf"/>
</dbReference>